<name>A0AAV9N9Z6_9EURO</name>
<gene>
    <name evidence="1" type="ORF">LTR84_002619</name>
</gene>
<dbReference type="RefSeq" id="XP_064706453.1">
    <property type="nucleotide sequence ID" value="XM_064846228.1"/>
</dbReference>
<accession>A0AAV9N9Z6</accession>
<sequence>MSQASFPAEATLAGIPSETRVEIFKQLLQSDHPLRITFSADGYLLLADYDEGVREIMKSSGLLRVSKSFFTEASTILYATNNFVMKWSASVALVSEFKMSAAKSLRHLKIECNQVNSPTFGLARFIDGLIPSTAAQLRQVTIDFNDEVKLLACVAELTKAVTSCGAFKVPILEVVVFPRLKRYKKPVETTPEHNAMVSTLRRRTKKLDGLLQTAESQSNDINMFYKYTAPEFVKIKIVGKIAKEFLPKFEAHTCESGQCEMRNLSNTQTPVANINDPMLKVPRRYVWAKKATTAAANNALPEVNMRRWLPRMPEEYAAELLTEFNMTMEELYQL</sequence>
<organism evidence="1 2">
    <name type="scientific">Exophiala bonariae</name>
    <dbReference type="NCBI Taxonomy" id="1690606"/>
    <lineage>
        <taxon>Eukaryota</taxon>
        <taxon>Fungi</taxon>
        <taxon>Dikarya</taxon>
        <taxon>Ascomycota</taxon>
        <taxon>Pezizomycotina</taxon>
        <taxon>Eurotiomycetes</taxon>
        <taxon>Chaetothyriomycetidae</taxon>
        <taxon>Chaetothyriales</taxon>
        <taxon>Herpotrichiellaceae</taxon>
        <taxon>Exophiala</taxon>
    </lineage>
</organism>
<proteinExistence type="predicted"/>
<dbReference type="GeneID" id="89970826"/>
<reference evidence="1 2" key="1">
    <citation type="submission" date="2023-08" db="EMBL/GenBank/DDBJ databases">
        <title>Black Yeasts Isolated from many extreme environments.</title>
        <authorList>
            <person name="Coleine C."/>
            <person name="Stajich J.E."/>
            <person name="Selbmann L."/>
        </authorList>
    </citation>
    <scope>NUCLEOTIDE SEQUENCE [LARGE SCALE GENOMIC DNA]</scope>
    <source>
        <strain evidence="1 2">CCFEE 5792</strain>
    </source>
</reference>
<dbReference type="Proteomes" id="UP001358417">
    <property type="component" value="Unassembled WGS sequence"/>
</dbReference>
<comment type="caution">
    <text evidence="1">The sequence shown here is derived from an EMBL/GenBank/DDBJ whole genome shotgun (WGS) entry which is preliminary data.</text>
</comment>
<dbReference type="AlphaFoldDB" id="A0AAV9N9Z6"/>
<keyword evidence="2" id="KW-1185">Reference proteome</keyword>
<dbReference type="EMBL" id="JAVRRD010000013">
    <property type="protein sequence ID" value="KAK5052753.1"/>
    <property type="molecule type" value="Genomic_DNA"/>
</dbReference>
<protein>
    <submittedName>
        <fullName evidence="1">Uncharacterized protein</fullName>
    </submittedName>
</protein>
<evidence type="ECO:0000313" key="1">
    <source>
        <dbReference type="EMBL" id="KAK5052753.1"/>
    </source>
</evidence>
<evidence type="ECO:0000313" key="2">
    <source>
        <dbReference type="Proteomes" id="UP001358417"/>
    </source>
</evidence>